<gene>
    <name evidence="8" type="ORF">ZYGR_0AF03630</name>
</gene>
<feature type="transmembrane region" description="Helical" evidence="6">
    <location>
        <begin position="89"/>
        <end position="109"/>
    </location>
</feature>
<dbReference type="InterPro" id="IPR006614">
    <property type="entry name" value="Peroxin/Ferlin"/>
</dbReference>
<dbReference type="AlphaFoldDB" id="A0A1Q3A837"/>
<evidence type="ECO:0000256" key="2">
    <source>
        <dbReference type="ARBA" id="ARBA00022692"/>
    </source>
</evidence>
<keyword evidence="4 6" id="KW-0472">Membrane</keyword>
<comment type="caution">
    <text evidence="8">The sequence shown here is derived from an EMBL/GenBank/DDBJ whole genome shotgun (WGS) entry which is preliminary data.</text>
</comment>
<evidence type="ECO:0000313" key="8">
    <source>
        <dbReference type="EMBL" id="GAV51892.1"/>
    </source>
</evidence>
<evidence type="ECO:0000256" key="4">
    <source>
        <dbReference type="ARBA" id="ARBA00023136"/>
    </source>
</evidence>
<evidence type="ECO:0000256" key="1">
    <source>
        <dbReference type="ARBA" id="ARBA00004585"/>
    </source>
</evidence>
<keyword evidence="2 6" id="KW-0812">Transmembrane</keyword>
<comment type="subcellular location">
    <subcellularLocation>
        <location evidence="1">Peroxisome membrane</location>
        <topology evidence="1">Multi-pass membrane protein</topology>
    </subcellularLocation>
</comment>
<dbReference type="GO" id="GO:0007031">
    <property type="term" value="P:peroxisome organization"/>
    <property type="evidence" value="ECO:0007669"/>
    <property type="project" value="TreeGrafter"/>
</dbReference>
<keyword evidence="5" id="KW-0576">Peroxisome</keyword>
<sequence>MAKEEPEYCRAHFIYHHGQKPSLTFVTPATMSSALHRMYPLLLIADATLSNLMWICDDLCLPFVHSVMVLMVVNFLCEDVKADFSHIAQAWLGIMSLFFLAFSVVYYILTLYQDLHFDSEPPTVDEIVIVLESVVDKLATIQHEVLHVNWKRALQLAVLFTPLHWGLIKLVSIKHYCMGFTLMCILYHSNWFQCTIKLFWRILLTRQVYYGLEKFFEGNFRFSKKPVDPFRAISQNDHTYRMALPHDVKALRGHKLQFQLQKLFSWDEPLGSYENGADLMIIELEINENQRKWQADGWTARMLPYERAKYSMELGGNLSTCHSPWQFQEHDLKNWSWLDDCWRPTTWVYSDSKWNFKGLHDSLECCTRTRTWKRRIYYLIEQ</sequence>
<feature type="domain" description="Peroxin/Ferlin" evidence="7">
    <location>
        <begin position="279"/>
        <end position="345"/>
    </location>
</feature>
<name>A0A1Q3A837_ZYGRO</name>
<evidence type="ECO:0000256" key="6">
    <source>
        <dbReference type="SAM" id="Phobius"/>
    </source>
</evidence>
<evidence type="ECO:0000259" key="7">
    <source>
        <dbReference type="SMART" id="SM00693"/>
    </source>
</evidence>
<dbReference type="PANTHER" id="PTHR31679:SF3">
    <property type="entry name" value="PEROXISOMAL MEMBRANE PROTEIN PEX32"/>
    <property type="match status" value="1"/>
</dbReference>
<dbReference type="InterPro" id="IPR010482">
    <property type="entry name" value="TECPR1-like_DysF"/>
</dbReference>
<dbReference type="OrthoDB" id="5586090at2759"/>
<organism evidence="8 9">
    <name type="scientific">Zygosaccharomyces rouxii</name>
    <dbReference type="NCBI Taxonomy" id="4956"/>
    <lineage>
        <taxon>Eukaryota</taxon>
        <taxon>Fungi</taxon>
        <taxon>Dikarya</taxon>
        <taxon>Ascomycota</taxon>
        <taxon>Saccharomycotina</taxon>
        <taxon>Saccharomycetes</taxon>
        <taxon>Saccharomycetales</taxon>
        <taxon>Saccharomycetaceae</taxon>
        <taxon>Zygosaccharomyces</taxon>
    </lineage>
</organism>
<protein>
    <recommendedName>
        <fullName evidence="7">Peroxin/Ferlin domain-containing protein</fullName>
    </recommendedName>
</protein>
<dbReference type="GO" id="GO:0005778">
    <property type="term" value="C:peroxisomal membrane"/>
    <property type="evidence" value="ECO:0007669"/>
    <property type="project" value="UniProtKB-SubCell"/>
</dbReference>
<dbReference type="PANTHER" id="PTHR31679">
    <property type="entry name" value="PEROXISOMAL MEMBRANE PROTEIN PEX30-RELATED"/>
    <property type="match status" value="1"/>
</dbReference>
<reference evidence="8 9" key="1">
    <citation type="submission" date="2016-08" db="EMBL/GenBank/DDBJ databases">
        <title>Draft genome sequence of allopolyploid Zygosaccharomyces rouxii.</title>
        <authorList>
            <person name="Watanabe J."/>
            <person name="Uehara K."/>
            <person name="Mogi Y."/>
            <person name="Tsukioka Y."/>
        </authorList>
    </citation>
    <scope>NUCLEOTIDE SEQUENCE [LARGE SCALE GENOMIC DNA]</scope>
    <source>
        <strain evidence="8 9">NBRC 110957</strain>
    </source>
</reference>
<accession>A0A1Q3A837</accession>
<evidence type="ECO:0000256" key="5">
    <source>
        <dbReference type="ARBA" id="ARBA00023140"/>
    </source>
</evidence>
<proteinExistence type="predicted"/>
<dbReference type="Pfam" id="PF06398">
    <property type="entry name" value="Pex24p"/>
    <property type="match status" value="1"/>
</dbReference>
<dbReference type="Proteomes" id="UP000187013">
    <property type="component" value="Unassembled WGS sequence"/>
</dbReference>
<dbReference type="InterPro" id="IPR052646">
    <property type="entry name" value="Peroxisomal_PEX28-32"/>
</dbReference>
<evidence type="ECO:0000313" key="9">
    <source>
        <dbReference type="Proteomes" id="UP000187013"/>
    </source>
</evidence>
<dbReference type="EMBL" id="BDGX01000032">
    <property type="protein sequence ID" value="GAV51892.1"/>
    <property type="molecule type" value="Genomic_DNA"/>
</dbReference>
<keyword evidence="3 6" id="KW-1133">Transmembrane helix</keyword>
<evidence type="ECO:0000256" key="3">
    <source>
        <dbReference type="ARBA" id="ARBA00022989"/>
    </source>
</evidence>
<dbReference type="SMART" id="SM00693">
    <property type="entry name" value="DysFN"/>
    <property type="match status" value="1"/>
</dbReference>